<reference evidence="2" key="2">
    <citation type="submission" date="2016-06" db="EMBL/GenBank/DDBJ databases">
        <title>The genome of a short-lived fish provides insights into sex chromosome evolution and the genetic control of aging.</title>
        <authorList>
            <person name="Reichwald K."/>
            <person name="Felder M."/>
            <person name="Petzold A."/>
            <person name="Koch P."/>
            <person name="Groth M."/>
            <person name="Platzer M."/>
        </authorList>
    </citation>
    <scope>NUCLEOTIDE SEQUENCE</scope>
    <source>
        <tissue evidence="2">Brain</tissue>
    </source>
</reference>
<reference evidence="2" key="1">
    <citation type="submission" date="2016-05" db="EMBL/GenBank/DDBJ databases">
        <authorList>
            <person name="Lavstsen T."/>
            <person name="Jespersen J.S."/>
        </authorList>
    </citation>
    <scope>NUCLEOTIDE SEQUENCE</scope>
    <source>
        <tissue evidence="2">Brain</tissue>
    </source>
</reference>
<protein>
    <submittedName>
        <fullName evidence="2">WAS/WASL interacting protein family, member 3</fullName>
    </submittedName>
</protein>
<feature type="non-terminal residue" evidence="2">
    <location>
        <position position="89"/>
    </location>
</feature>
<evidence type="ECO:0000256" key="1">
    <source>
        <dbReference type="SAM" id="MobiDB-lite"/>
    </source>
</evidence>
<name>A0A1A8HHK3_9TELE</name>
<organism evidence="2">
    <name type="scientific">Nothobranchius korthausae</name>
    <dbReference type="NCBI Taxonomy" id="1143690"/>
    <lineage>
        <taxon>Eukaryota</taxon>
        <taxon>Metazoa</taxon>
        <taxon>Chordata</taxon>
        <taxon>Craniata</taxon>
        <taxon>Vertebrata</taxon>
        <taxon>Euteleostomi</taxon>
        <taxon>Actinopterygii</taxon>
        <taxon>Neopterygii</taxon>
        <taxon>Teleostei</taxon>
        <taxon>Neoteleostei</taxon>
        <taxon>Acanthomorphata</taxon>
        <taxon>Ovalentaria</taxon>
        <taxon>Atherinomorphae</taxon>
        <taxon>Cyprinodontiformes</taxon>
        <taxon>Nothobranchiidae</taxon>
        <taxon>Nothobranchius</taxon>
    </lineage>
</organism>
<proteinExistence type="predicted"/>
<sequence>CEGAGGEKYAGMGRNGWLGLALQGASSPTGPNRHLCCQTAAQGTETPAHPARAQSSSITEPHRARGHRPSPTPAEYLCPSLHLHNFQNI</sequence>
<feature type="non-terminal residue" evidence="2">
    <location>
        <position position="1"/>
    </location>
</feature>
<dbReference type="AlphaFoldDB" id="A0A1A8HHK3"/>
<accession>A0A1A8HHK3</accession>
<dbReference type="EMBL" id="HAEC01013933">
    <property type="protein sequence ID" value="SBQ82150.1"/>
    <property type="molecule type" value="Transcribed_RNA"/>
</dbReference>
<feature type="region of interest" description="Disordered" evidence="1">
    <location>
        <begin position="21"/>
        <end position="77"/>
    </location>
</feature>
<evidence type="ECO:0000313" key="2">
    <source>
        <dbReference type="EMBL" id="SBQ82150.1"/>
    </source>
</evidence>
<gene>
    <name evidence="2" type="primary">WIPF3</name>
</gene>